<dbReference type="EMBL" id="JAEOAQ010000004">
    <property type="protein sequence ID" value="KAG5418692.1"/>
    <property type="molecule type" value="Genomic_DNA"/>
</dbReference>
<name>A0A8H7ZBA6_9ASCO</name>
<proteinExistence type="inferred from homology"/>
<evidence type="ECO:0000256" key="1">
    <source>
        <dbReference type="ARBA" id="ARBA00004173"/>
    </source>
</evidence>
<dbReference type="PANTHER" id="PTHR36959:SF2">
    <property type="entry name" value="ALTERED INHERITANCE OF MITOCHONDRIA PROTEIN 24, MITOCHONDRIAL"/>
    <property type="match status" value="1"/>
</dbReference>
<comment type="similarity">
    <text evidence="2 6">Belongs to the AIM24 family.</text>
</comment>
<dbReference type="Proteomes" id="UP000669133">
    <property type="component" value="Unassembled WGS sequence"/>
</dbReference>
<evidence type="ECO:0000256" key="5">
    <source>
        <dbReference type="ARBA" id="ARBA00023128"/>
    </source>
</evidence>
<sequence length="306" mass="34732">MRPQLIRKYASIPFEKPQITGAGPFAERPKFHAIGHPSKILSISFPQSSRIYLSQTSILASNVELNTIHADIRTLHGSVYQCLKSSEAANVLVHGQSQYRVLEVGLNDWTVFDSRRIIGWTGTDVKFQGLAPQTSHRSVSISGRGAVVLDSTSEIFNLQVDANDEVFINPNALIAINSKDLTTLRPEVLNPGTYELHRLEIPHFDWPSWVTNYVEKMRAMKAQVWAQLNPRQFFAPIAPYLSPVKRQLQKLLHWVYVKINGRLIRRNPIYFKVTGPATILIDNQQMLANNKLFTSREITMLFKNQG</sequence>
<gene>
    <name evidence="7" type="ORF">I9W82_003410</name>
</gene>
<dbReference type="OrthoDB" id="5295771at2759"/>
<dbReference type="InterPro" id="IPR036983">
    <property type="entry name" value="AIM24_sf"/>
</dbReference>
<dbReference type="GO" id="GO:0007007">
    <property type="term" value="P:inner mitochondrial membrane organization"/>
    <property type="evidence" value="ECO:0007669"/>
    <property type="project" value="TreeGrafter"/>
</dbReference>
<keyword evidence="5 6" id="KW-0496">Mitochondrion</keyword>
<dbReference type="PANTHER" id="PTHR36959">
    <property type="entry name" value="ALTERED INHERITANCE OF MITOCHONDRIA PROTEIN 24, MITOCHONDRIAL"/>
    <property type="match status" value="1"/>
</dbReference>
<protein>
    <recommendedName>
        <fullName evidence="3 6">Altered inheritance of mitochondria protein 24, mitochondrial</fullName>
    </recommendedName>
</protein>
<dbReference type="GeneID" id="93652039"/>
<evidence type="ECO:0000313" key="7">
    <source>
        <dbReference type="EMBL" id="KAG5418692.1"/>
    </source>
</evidence>
<evidence type="ECO:0000256" key="2">
    <source>
        <dbReference type="ARBA" id="ARBA00009322"/>
    </source>
</evidence>
<evidence type="ECO:0000256" key="4">
    <source>
        <dbReference type="ARBA" id="ARBA00022946"/>
    </source>
</evidence>
<dbReference type="AlphaFoldDB" id="A0A8H7ZBA6"/>
<dbReference type="Pfam" id="PF01987">
    <property type="entry name" value="AIM24"/>
    <property type="match status" value="1"/>
</dbReference>
<dbReference type="Gene3D" id="3.60.160.10">
    <property type="entry name" value="Mitochondrial biogenesis AIM24"/>
    <property type="match status" value="1"/>
</dbReference>
<accession>A0A8H7ZBA6</accession>
<keyword evidence="4" id="KW-0809">Transit peptide</keyword>
<dbReference type="GO" id="GO:0005743">
    <property type="term" value="C:mitochondrial inner membrane"/>
    <property type="evidence" value="ECO:0007669"/>
    <property type="project" value="TreeGrafter"/>
</dbReference>
<keyword evidence="8" id="KW-1185">Reference proteome</keyword>
<evidence type="ECO:0000313" key="8">
    <source>
        <dbReference type="Proteomes" id="UP000669133"/>
    </source>
</evidence>
<dbReference type="RefSeq" id="XP_067547808.1">
    <property type="nucleotide sequence ID" value="XM_067692373.1"/>
</dbReference>
<evidence type="ECO:0000256" key="6">
    <source>
        <dbReference type="RuleBase" id="RU363045"/>
    </source>
</evidence>
<reference evidence="7 8" key="1">
    <citation type="submission" date="2020-12" db="EMBL/GenBank/DDBJ databases">
        <title>Effect of drift, selection, and recombination on the evolution of hybrid genomes in Candida yeast pathogens.</title>
        <authorList>
            <person name="Mixao V."/>
            <person name="Ksiezopolska E."/>
            <person name="Saus E."/>
            <person name="Boekhout T."/>
            <person name="Gacser A."/>
            <person name="Gabaldon T."/>
        </authorList>
    </citation>
    <scope>NUCLEOTIDE SEQUENCE [LARGE SCALE GENOMIC DNA]</scope>
    <source>
        <strain evidence="7 8">BP57</strain>
    </source>
</reference>
<evidence type="ECO:0000256" key="3">
    <source>
        <dbReference type="ARBA" id="ARBA00013287"/>
    </source>
</evidence>
<dbReference type="InterPro" id="IPR002838">
    <property type="entry name" value="AIM24"/>
</dbReference>
<comment type="subcellular location">
    <subcellularLocation>
        <location evidence="1 6">Mitochondrion</location>
    </subcellularLocation>
</comment>
<comment type="caution">
    <text evidence="7">The sequence shown here is derived from an EMBL/GenBank/DDBJ whole genome shotgun (WGS) entry which is preliminary data.</text>
</comment>
<organism evidence="7 8">
    <name type="scientific">Candida metapsilosis</name>
    <dbReference type="NCBI Taxonomy" id="273372"/>
    <lineage>
        <taxon>Eukaryota</taxon>
        <taxon>Fungi</taxon>
        <taxon>Dikarya</taxon>
        <taxon>Ascomycota</taxon>
        <taxon>Saccharomycotina</taxon>
        <taxon>Pichiomycetes</taxon>
        <taxon>Debaryomycetaceae</taxon>
        <taxon>Candida/Lodderomyces clade</taxon>
        <taxon>Candida</taxon>
    </lineage>
</organism>